<dbReference type="PANTHER" id="PTHR35005">
    <property type="entry name" value="3-DEHYDRO-SCYLLO-INOSOSE HYDROLASE"/>
    <property type="match status" value="1"/>
</dbReference>
<evidence type="ECO:0000256" key="5">
    <source>
        <dbReference type="ARBA" id="ARBA00024029"/>
    </source>
</evidence>
<gene>
    <name evidence="6" type="ORF">DDE20_07140</name>
</gene>
<dbReference type="Proteomes" id="UP000245911">
    <property type="component" value="Unassembled WGS sequence"/>
</dbReference>
<keyword evidence="2" id="KW-0479">Metal-binding</keyword>
<dbReference type="AlphaFoldDB" id="A0A2T8HWT6"/>
<evidence type="ECO:0000313" key="6">
    <source>
        <dbReference type="EMBL" id="PVH29864.1"/>
    </source>
</evidence>
<evidence type="ECO:0000256" key="4">
    <source>
        <dbReference type="ARBA" id="ARBA00022833"/>
    </source>
</evidence>
<evidence type="ECO:0000256" key="1">
    <source>
        <dbReference type="ARBA" id="ARBA00001947"/>
    </source>
</evidence>
<comment type="cofactor">
    <cofactor evidence="1">
        <name>Zn(2+)</name>
        <dbReference type="ChEBI" id="CHEBI:29105"/>
    </cofactor>
</comment>
<comment type="caution">
    <text evidence="6">The sequence shown here is derived from an EMBL/GenBank/DDBJ whole genome shotgun (WGS) entry which is preliminary data.</text>
</comment>
<comment type="similarity">
    <text evidence="5">Belongs to the creatininase superfamily.</text>
</comment>
<keyword evidence="7" id="KW-1185">Reference proteome</keyword>
<keyword evidence="4" id="KW-0862">Zinc</keyword>
<dbReference type="GO" id="GO:0046872">
    <property type="term" value="F:metal ion binding"/>
    <property type="evidence" value="ECO:0007669"/>
    <property type="project" value="UniProtKB-KW"/>
</dbReference>
<dbReference type="OrthoDB" id="9801445at2"/>
<protein>
    <submittedName>
        <fullName evidence="6">Creatininase</fullName>
    </submittedName>
</protein>
<proteinExistence type="inferred from homology"/>
<dbReference type="EMBL" id="QDKM01000002">
    <property type="protein sequence ID" value="PVH29864.1"/>
    <property type="molecule type" value="Genomic_DNA"/>
</dbReference>
<evidence type="ECO:0000256" key="2">
    <source>
        <dbReference type="ARBA" id="ARBA00022723"/>
    </source>
</evidence>
<dbReference type="Gene3D" id="3.40.50.10310">
    <property type="entry name" value="Creatininase"/>
    <property type="match status" value="1"/>
</dbReference>
<dbReference type="InterPro" id="IPR003785">
    <property type="entry name" value="Creatininase/forma_Hydrolase"/>
</dbReference>
<dbReference type="Pfam" id="PF02633">
    <property type="entry name" value="Creatininase"/>
    <property type="match status" value="1"/>
</dbReference>
<keyword evidence="3" id="KW-0378">Hydrolase</keyword>
<reference evidence="6 7" key="1">
    <citation type="submission" date="2018-04" db="EMBL/GenBank/DDBJ databases">
        <title>Pararhodobacter oceanense sp. nov., isolated from marine intertidal sediment.</title>
        <authorList>
            <person name="Wang X.-L."/>
            <person name="Du Z.-J."/>
        </authorList>
    </citation>
    <scope>NUCLEOTIDE SEQUENCE [LARGE SCALE GENOMIC DNA]</scope>
    <source>
        <strain evidence="6 7">AM505</strain>
    </source>
</reference>
<sequence>MAHCAKQEENMSHAAEIDWSRLKAHELRALAAQNAVVILPIASIEQHGPHLPVMTDTRLGFEVNIRAARRAYATRPVVVAPVVWSGLSEHHMPYGGTLTLSHATFRAVLRDLIDSLVRHGFRDILISNSHGGNQVAMQQICDELSPQVEATLVATTYVTEAGESLSQHLQDQQGVMHAGEAETSMMMVCEPDLVDTSALAEITDGMDGGRFLKAGKASYRWRPFTHVTANGMAGNPARATAEKGEAMLEAAADALAALILDPQTWAPPEDRRGEDTMGVPFHR</sequence>
<evidence type="ECO:0000313" key="7">
    <source>
        <dbReference type="Proteomes" id="UP000245911"/>
    </source>
</evidence>
<name>A0A2T8HWT6_9RHOB</name>
<dbReference type="SUPFAM" id="SSF102215">
    <property type="entry name" value="Creatininase"/>
    <property type="match status" value="1"/>
</dbReference>
<accession>A0A2T8HWT6</accession>
<evidence type="ECO:0000256" key="3">
    <source>
        <dbReference type="ARBA" id="ARBA00022801"/>
    </source>
</evidence>
<dbReference type="GO" id="GO:0009231">
    <property type="term" value="P:riboflavin biosynthetic process"/>
    <property type="evidence" value="ECO:0007669"/>
    <property type="project" value="TreeGrafter"/>
</dbReference>
<organism evidence="6 7">
    <name type="scientific">Pararhodobacter oceanensis</name>
    <dbReference type="NCBI Taxonomy" id="2172121"/>
    <lineage>
        <taxon>Bacteria</taxon>
        <taxon>Pseudomonadati</taxon>
        <taxon>Pseudomonadota</taxon>
        <taxon>Alphaproteobacteria</taxon>
        <taxon>Rhodobacterales</taxon>
        <taxon>Paracoccaceae</taxon>
        <taxon>Pararhodobacter</taxon>
    </lineage>
</organism>
<dbReference type="GO" id="GO:0016811">
    <property type="term" value="F:hydrolase activity, acting on carbon-nitrogen (but not peptide) bonds, in linear amides"/>
    <property type="evidence" value="ECO:0007669"/>
    <property type="project" value="TreeGrafter"/>
</dbReference>
<dbReference type="PANTHER" id="PTHR35005:SF1">
    <property type="entry name" value="2-AMINO-5-FORMYLAMINO-6-RIBOSYLAMINOPYRIMIDIN-4(3H)-ONE 5'-MONOPHOSPHATE DEFORMYLASE"/>
    <property type="match status" value="1"/>
</dbReference>
<dbReference type="InterPro" id="IPR024087">
    <property type="entry name" value="Creatininase-like_sf"/>
</dbReference>